<proteinExistence type="inferred from homology"/>
<evidence type="ECO:0000256" key="2">
    <source>
        <dbReference type="HAMAP-Rule" id="MF_00634"/>
    </source>
</evidence>
<dbReference type="InterPro" id="IPR003746">
    <property type="entry name" value="DUF167"/>
</dbReference>
<protein>
    <recommendedName>
        <fullName evidence="2">UPF0235 protein NXT3_CH03581</fullName>
    </recommendedName>
</protein>
<dbReference type="HAMAP" id="MF_00634">
    <property type="entry name" value="UPF0235"/>
    <property type="match status" value="1"/>
</dbReference>
<dbReference type="Pfam" id="PF02594">
    <property type="entry name" value="DUF167"/>
    <property type="match status" value="1"/>
</dbReference>
<reference evidence="3 4" key="1">
    <citation type="submission" date="2017-10" db="EMBL/GenBank/DDBJ databases">
        <title>Analysis of the genome sequences of Rhizobium populations associated to common bean (phaseolus vulgaris).</title>
        <authorList>
            <person name="Bustos P."/>
            <person name="Santamaria R.I."/>
            <person name="Miranda-Sanchez F."/>
            <person name="Perez-Carrascal O."/>
            <person name="Juarez S."/>
            <person name="Lozano L."/>
            <person name="Martinez-Flores I."/>
            <person name="Vinuesa P."/>
            <person name="Martinez-Romero E."/>
            <person name="Cevallos M.A."/>
            <person name="Romero D."/>
            <person name="Davila G."/>
            <person name="Gonzalez V."/>
        </authorList>
    </citation>
    <scope>NUCLEOTIDE SEQUENCE [LARGE SCALE GENOMIC DNA]</scope>
    <source>
        <strain evidence="3 4">NXT3</strain>
    </source>
</reference>
<comment type="similarity">
    <text evidence="1 2">Belongs to the UPF0235 family.</text>
</comment>
<evidence type="ECO:0000256" key="1">
    <source>
        <dbReference type="ARBA" id="ARBA00010364"/>
    </source>
</evidence>
<dbReference type="EMBL" id="CP024307">
    <property type="protein sequence ID" value="AUX78108.1"/>
    <property type="molecule type" value="Genomic_DNA"/>
</dbReference>
<dbReference type="SMART" id="SM01152">
    <property type="entry name" value="DUF167"/>
    <property type="match status" value="1"/>
</dbReference>
<gene>
    <name evidence="3" type="ORF">NXT3_CH03581</name>
</gene>
<dbReference type="GO" id="GO:0005737">
    <property type="term" value="C:cytoplasm"/>
    <property type="evidence" value="ECO:0007669"/>
    <property type="project" value="TreeGrafter"/>
</dbReference>
<dbReference type="Proteomes" id="UP000239340">
    <property type="component" value="Chromosome"/>
</dbReference>
<dbReference type="NCBIfam" id="TIGR00251">
    <property type="entry name" value="DUF167 family protein"/>
    <property type="match status" value="1"/>
</dbReference>
<dbReference type="AlphaFoldDB" id="A0A2L0H9E0"/>
<dbReference type="NCBIfam" id="NF002348">
    <property type="entry name" value="PRK01310.1"/>
    <property type="match status" value="1"/>
</dbReference>
<sequence>MGRRALAGFGDHARLAVRLTPNGGRDAIDGLETAADGEEHLKVRVRAVPEKGKANQALIALLAQSFGIARNRISLVSGATQRKKILRIEADPEVLQKRLAEIAGAAT</sequence>
<dbReference type="PANTHER" id="PTHR13420:SF7">
    <property type="entry name" value="UPF0235 PROTEIN C15ORF40"/>
    <property type="match status" value="1"/>
</dbReference>
<evidence type="ECO:0000313" key="4">
    <source>
        <dbReference type="Proteomes" id="UP000239340"/>
    </source>
</evidence>
<dbReference type="Gene3D" id="3.30.1200.10">
    <property type="entry name" value="YggU-like"/>
    <property type="match status" value="1"/>
</dbReference>
<evidence type="ECO:0000313" key="3">
    <source>
        <dbReference type="EMBL" id="AUX78108.1"/>
    </source>
</evidence>
<dbReference type="SUPFAM" id="SSF69786">
    <property type="entry name" value="YggU-like"/>
    <property type="match status" value="1"/>
</dbReference>
<dbReference type="RefSeq" id="WP_097526146.1">
    <property type="nucleotide sequence ID" value="NZ_CP024307.1"/>
</dbReference>
<accession>A0A2L0H9E0</accession>
<dbReference type="InterPro" id="IPR036591">
    <property type="entry name" value="YggU-like_sf"/>
</dbReference>
<name>A0A2L0H9E0_RHIFR</name>
<dbReference type="PANTHER" id="PTHR13420">
    <property type="entry name" value="UPF0235 PROTEIN C15ORF40"/>
    <property type="match status" value="1"/>
</dbReference>
<organism evidence="3 4">
    <name type="scientific">Rhizobium fredii</name>
    <name type="common">Sinorhizobium fredii</name>
    <dbReference type="NCBI Taxonomy" id="380"/>
    <lineage>
        <taxon>Bacteria</taxon>
        <taxon>Pseudomonadati</taxon>
        <taxon>Pseudomonadota</taxon>
        <taxon>Alphaproteobacteria</taxon>
        <taxon>Hyphomicrobiales</taxon>
        <taxon>Rhizobiaceae</taxon>
        <taxon>Sinorhizobium/Ensifer group</taxon>
        <taxon>Sinorhizobium</taxon>
    </lineage>
</organism>